<evidence type="ECO:0000256" key="3">
    <source>
        <dbReference type="ARBA" id="ARBA00022448"/>
    </source>
</evidence>
<dbReference type="InterPro" id="IPR003439">
    <property type="entry name" value="ABC_transporter-like_ATP-bd"/>
</dbReference>
<evidence type="ECO:0000313" key="10">
    <source>
        <dbReference type="EMBL" id="GAA4912309.1"/>
    </source>
</evidence>
<evidence type="ECO:0000259" key="9">
    <source>
        <dbReference type="PROSITE" id="PS50893"/>
    </source>
</evidence>
<dbReference type="NCBIfam" id="NF007739">
    <property type="entry name" value="PRK10419.1"/>
    <property type="match status" value="2"/>
</dbReference>
<feature type="domain" description="ABC transporter" evidence="9">
    <location>
        <begin position="23"/>
        <end position="280"/>
    </location>
</feature>
<keyword evidence="4" id="KW-1003">Cell membrane</keyword>
<evidence type="ECO:0000256" key="5">
    <source>
        <dbReference type="ARBA" id="ARBA00022741"/>
    </source>
</evidence>
<evidence type="ECO:0000256" key="1">
    <source>
        <dbReference type="ARBA" id="ARBA00004202"/>
    </source>
</evidence>
<dbReference type="PROSITE" id="PS50893">
    <property type="entry name" value="ABC_TRANSPORTER_2"/>
    <property type="match status" value="2"/>
</dbReference>
<sequence length="658" mass="71419">MTEPLQGHPATTATTALAEPALLQVNGLTVEFPTDEGLVTAVRGANLNIAAGEIHALVGESGSGKSQTARAALGLLDPPGRITSGQVLFSQSDGQILDLADLKARGRRMRHIRGGEIGMIFQEPARSLSPMHTVGAQIAEAMRLHRGLDKKPAWEAAVEALRDVRIPRPELRAKAYPFELSGGMRQRAMIAIALAGEPRLLIADEPTTALDVTTQAQILGLLRDIQAEREMAILFITHDLGVVAEMADQVSVMRRGEVVESQPVFDLFAQPQHAYTRMLLEATPALRSTTARTPIPEVGSTPSSTLAHSSGGDQEGPAAPEPLIQVRDLTRSFTLKSGLLGMKRNQLHAVDGVSLDIFPGETLGLVGESGCGKSTLAKSLLRVEKPNSGQILENLTDAGEKADVATAPERMLGDYRQQMRMVFQDPFASLNPRMTVHDILSEPLRYQRGAVSQKVDRRQLVELLELVGLEPEHLERYPHAFSGGQRQRIGIARAIATDPQVLVADEAVSALDVSVRAQILDLLARLQEQRGLSYLFISHDLSTVEHLADRVAVMYLGRLVETAPTAALFSRPRHPYTETLLSAVPIPDPVRQRARAKVEISGELPDPAQRPSGCPFRNRCRFAQDICAEKTPELRSLDGGRQAACHFAEELELAGVAR</sequence>
<evidence type="ECO:0000256" key="8">
    <source>
        <dbReference type="SAM" id="MobiDB-lite"/>
    </source>
</evidence>
<dbReference type="PROSITE" id="PS00211">
    <property type="entry name" value="ABC_TRANSPORTER_1"/>
    <property type="match status" value="2"/>
</dbReference>
<dbReference type="CDD" id="cd03257">
    <property type="entry name" value="ABC_NikE_OppD_transporters"/>
    <property type="match status" value="2"/>
</dbReference>
<dbReference type="PANTHER" id="PTHR43297:SF2">
    <property type="entry name" value="DIPEPTIDE TRANSPORT ATP-BINDING PROTEIN DPPD"/>
    <property type="match status" value="1"/>
</dbReference>
<keyword evidence="5" id="KW-0547">Nucleotide-binding</keyword>
<dbReference type="SUPFAM" id="SSF52540">
    <property type="entry name" value="P-loop containing nucleoside triphosphate hydrolases"/>
    <property type="match status" value="2"/>
</dbReference>
<dbReference type="InterPro" id="IPR003593">
    <property type="entry name" value="AAA+_ATPase"/>
</dbReference>
<dbReference type="InterPro" id="IPR017871">
    <property type="entry name" value="ABC_transporter-like_CS"/>
</dbReference>
<proteinExistence type="inferred from homology"/>
<dbReference type="InterPro" id="IPR027417">
    <property type="entry name" value="P-loop_NTPase"/>
</dbReference>
<comment type="similarity">
    <text evidence="2">Belongs to the ABC transporter superfamily.</text>
</comment>
<dbReference type="InterPro" id="IPR050388">
    <property type="entry name" value="ABC_Ni/Peptide_Import"/>
</dbReference>
<feature type="compositionally biased region" description="Polar residues" evidence="8">
    <location>
        <begin position="300"/>
        <end position="312"/>
    </location>
</feature>
<evidence type="ECO:0000256" key="7">
    <source>
        <dbReference type="ARBA" id="ARBA00023136"/>
    </source>
</evidence>
<reference evidence="11" key="1">
    <citation type="journal article" date="2019" name="Int. J. Syst. Evol. Microbiol.">
        <title>The Global Catalogue of Microorganisms (GCM) 10K type strain sequencing project: providing services to taxonomists for standard genome sequencing and annotation.</title>
        <authorList>
            <consortium name="The Broad Institute Genomics Platform"/>
            <consortium name="The Broad Institute Genome Sequencing Center for Infectious Disease"/>
            <person name="Wu L."/>
            <person name="Ma J."/>
        </authorList>
    </citation>
    <scope>NUCLEOTIDE SEQUENCE [LARGE SCALE GENOMIC DNA]</scope>
    <source>
        <strain evidence="11">JCM 19129</strain>
    </source>
</reference>
<protein>
    <submittedName>
        <fullName evidence="10">ABC transporter ATP-binding protein</fullName>
    </submittedName>
</protein>
<dbReference type="EMBL" id="BAABLW010000002">
    <property type="protein sequence ID" value="GAA4912309.1"/>
    <property type="molecule type" value="Genomic_DNA"/>
</dbReference>
<evidence type="ECO:0000256" key="4">
    <source>
        <dbReference type="ARBA" id="ARBA00022475"/>
    </source>
</evidence>
<dbReference type="Pfam" id="PF00005">
    <property type="entry name" value="ABC_tran"/>
    <property type="match status" value="2"/>
</dbReference>
<dbReference type="InterPro" id="IPR013563">
    <property type="entry name" value="Oligopep_ABC_C"/>
</dbReference>
<feature type="domain" description="ABC transporter" evidence="9">
    <location>
        <begin position="324"/>
        <end position="581"/>
    </location>
</feature>
<dbReference type="NCBIfam" id="NF008453">
    <property type="entry name" value="PRK11308.1"/>
    <property type="match status" value="2"/>
</dbReference>
<keyword evidence="11" id="KW-1185">Reference proteome</keyword>
<comment type="subcellular location">
    <subcellularLocation>
        <location evidence="1">Cell membrane</location>
        <topology evidence="1">Peripheral membrane protein</topology>
    </subcellularLocation>
</comment>
<comment type="caution">
    <text evidence="10">The sequence shown here is derived from an EMBL/GenBank/DDBJ whole genome shotgun (WGS) entry which is preliminary data.</text>
</comment>
<dbReference type="Pfam" id="PF08352">
    <property type="entry name" value="oligo_HPY"/>
    <property type="match status" value="2"/>
</dbReference>
<keyword evidence="3" id="KW-0813">Transport</keyword>
<dbReference type="Gene3D" id="3.40.50.300">
    <property type="entry name" value="P-loop containing nucleotide triphosphate hydrolases"/>
    <property type="match status" value="2"/>
</dbReference>
<evidence type="ECO:0000256" key="2">
    <source>
        <dbReference type="ARBA" id="ARBA00005417"/>
    </source>
</evidence>
<feature type="region of interest" description="Disordered" evidence="8">
    <location>
        <begin position="291"/>
        <end position="321"/>
    </location>
</feature>
<dbReference type="PANTHER" id="PTHR43297">
    <property type="entry name" value="OLIGOPEPTIDE TRANSPORT ATP-BINDING PROTEIN APPD"/>
    <property type="match status" value="1"/>
</dbReference>
<organism evidence="10 11">
    <name type="scientific">Nesterenkonia rhizosphaerae</name>
    <dbReference type="NCBI Taxonomy" id="1348272"/>
    <lineage>
        <taxon>Bacteria</taxon>
        <taxon>Bacillati</taxon>
        <taxon>Actinomycetota</taxon>
        <taxon>Actinomycetes</taxon>
        <taxon>Micrococcales</taxon>
        <taxon>Micrococcaceae</taxon>
        <taxon>Nesterenkonia</taxon>
    </lineage>
</organism>
<dbReference type="Proteomes" id="UP001500368">
    <property type="component" value="Unassembled WGS sequence"/>
</dbReference>
<dbReference type="GO" id="GO:0005524">
    <property type="term" value="F:ATP binding"/>
    <property type="evidence" value="ECO:0007669"/>
    <property type="project" value="UniProtKB-KW"/>
</dbReference>
<dbReference type="SMART" id="SM00382">
    <property type="entry name" value="AAA"/>
    <property type="match status" value="2"/>
</dbReference>
<name>A0ABP9FR07_9MICC</name>
<keyword evidence="6 10" id="KW-0067">ATP-binding</keyword>
<keyword evidence="7" id="KW-0472">Membrane</keyword>
<gene>
    <name evidence="10" type="ORF">GCM10025790_03560</name>
</gene>
<accession>A0ABP9FR07</accession>
<evidence type="ECO:0000313" key="11">
    <source>
        <dbReference type="Proteomes" id="UP001500368"/>
    </source>
</evidence>
<dbReference type="NCBIfam" id="TIGR01727">
    <property type="entry name" value="oligo_HPY"/>
    <property type="match status" value="1"/>
</dbReference>
<evidence type="ECO:0000256" key="6">
    <source>
        <dbReference type="ARBA" id="ARBA00022840"/>
    </source>
</evidence>